<reference evidence="3 4" key="1">
    <citation type="submission" date="2019-03" db="EMBL/GenBank/DDBJ databases">
        <title>Genomic Encyclopedia of Type Strains, Phase IV (KMG-IV): sequencing the most valuable type-strain genomes for metagenomic binning, comparative biology and taxonomic classification.</title>
        <authorList>
            <person name="Goeker M."/>
        </authorList>
    </citation>
    <scope>NUCLEOTIDE SEQUENCE [LARGE SCALE GENOMIC DNA]</scope>
    <source>
        <strain evidence="3 4">DSM 11901</strain>
    </source>
</reference>
<evidence type="ECO:0000313" key="3">
    <source>
        <dbReference type="EMBL" id="TDP85794.1"/>
    </source>
</evidence>
<keyword evidence="1" id="KW-0732">Signal</keyword>
<dbReference type="Pfam" id="PF20419">
    <property type="entry name" value="DUF6701"/>
    <property type="match status" value="1"/>
</dbReference>
<dbReference type="EMBL" id="SNXW01000002">
    <property type="protein sequence ID" value="TDP85794.1"/>
    <property type="molecule type" value="Genomic_DNA"/>
</dbReference>
<dbReference type="AlphaFoldDB" id="A0A4R6RHM9"/>
<accession>A0A4R6RHM9</accession>
<evidence type="ECO:0000256" key="1">
    <source>
        <dbReference type="SAM" id="SignalP"/>
    </source>
</evidence>
<comment type="caution">
    <text evidence="3">The sequence shown here is derived from an EMBL/GenBank/DDBJ whole genome shotgun (WGS) entry which is preliminary data.</text>
</comment>
<organism evidence="3 4">
    <name type="scientific">Aquabacterium commune</name>
    <dbReference type="NCBI Taxonomy" id="70586"/>
    <lineage>
        <taxon>Bacteria</taxon>
        <taxon>Pseudomonadati</taxon>
        <taxon>Pseudomonadota</taxon>
        <taxon>Betaproteobacteria</taxon>
        <taxon>Burkholderiales</taxon>
        <taxon>Aquabacterium</taxon>
    </lineage>
</organism>
<sequence>MARTPAARPRARLTAWQAWAALALGMASPAWAAVYTFPGALPVACVSTGSGTYSCTTVTLAAADTVNVVGSADVRVTGNLDIKGSQVNASGAAANMKVTVSGTMFASTGATFNANITAGNVASSGAVNYGGSLSTTTGYLNIGQGSRVTGSVNTTSGTITLSSGTSSNYTTVGSANSASGGLLLNSYNRVLGESRVGHVSGGDYNVLGGPVTALNTYVSFSDHVTINGNVSAQSYVFTGHYANITGNITSTQLQVDTASHSTVTGSITANGTYVNLGGYTTVGGPITAQTYVDTGSHSSIGGDITSRTSYIDTGHGTSVTGSLLAGGTYIDIHSDARVTGSLTAKTYVSMYDNGVVGGSITAQTSTVFINDGNSVGGNVTAASWAKIDDYTTIFGDVTSTGSYVYISTHSTINGNVTAATTVSSGTDSRILQCARSTGSSTMDFNSPTLVAGACCGAAGTCGKSCISGSPVPPSCRSFDHIAVQHGTGTGLTCAPNTVTLVACADSGCSTLYTGGVSGNLTAAGTGITVNFPAGAGFNIPAGASSTTVSFQPVTAGKVTVGAQTASPTASSGSTCNFGSPSCAFTVADSGFDIAVPAHTSGTSQTLSIAAVQKSATSTACVPAFGNVVKTVAVACSYSNPTSGQRSPVVNGVALNTSGAASAACDGTGQLLSLSFNGSGVATPSLIYSDVGKLTLNLSLAGSDQASGLNMTGTGSVVVAPAAFTLTGSPTTVVGAGSPFAVTVSAVNAEGNVTPNFGRETSPEGVRLSWTRASPTGAGASAGTFTGTGVGATAALTSFVNGVATVSDLAWTEVGSGDITSTLASGSYLASGLSASGTTGSTGAALRSVPHHFDVGVTQGCGSITYSEQPFRVTITARNAGNGITLNYNGTAATTPALSKQVTLSATTNASLGSFAPGSATVPAGNFLAGVATVTSPVFAFTSKLTAPAAVGIRAVDADGVSSLGAVEGTVQLRSGRLRITNAFGTEKRALTAPVQAQYWTSKAWVLNSLDNCTRVPLAAVSLGGYLDAKGASTSDWHTAVVPDANGKAISMVNGNGTLTLEAPTAHTARVPAGSVDVSINLGSAASDASCLPAPRPDTTGAAQGWLRAKFGSSNGCAGVAEFNRDPSMRATFGVYAPELKRLIYSAEVP</sequence>
<feature type="domain" description="DUF6701" evidence="2">
    <location>
        <begin position="576"/>
        <end position="1148"/>
    </location>
</feature>
<keyword evidence="4" id="KW-1185">Reference proteome</keyword>
<protein>
    <submittedName>
        <fullName evidence="3">MSHA biogenesis protein MshQ</fullName>
    </submittedName>
</protein>
<feature type="signal peptide" evidence="1">
    <location>
        <begin position="1"/>
        <end position="32"/>
    </location>
</feature>
<feature type="chain" id="PRO_5020573719" evidence="1">
    <location>
        <begin position="33"/>
        <end position="1149"/>
    </location>
</feature>
<name>A0A4R6RHM9_9BURK</name>
<proteinExistence type="predicted"/>
<dbReference type="InterPro" id="IPR046524">
    <property type="entry name" value="DUF6701"/>
</dbReference>
<gene>
    <name evidence="3" type="ORF">EV672_102143</name>
</gene>
<evidence type="ECO:0000259" key="2">
    <source>
        <dbReference type="Pfam" id="PF20419"/>
    </source>
</evidence>
<dbReference type="Proteomes" id="UP000294593">
    <property type="component" value="Unassembled WGS sequence"/>
</dbReference>
<evidence type="ECO:0000313" key="4">
    <source>
        <dbReference type="Proteomes" id="UP000294593"/>
    </source>
</evidence>